<dbReference type="CDD" id="cd01285">
    <property type="entry name" value="nucleoside_deaminase"/>
    <property type="match status" value="1"/>
</dbReference>
<dbReference type="RefSeq" id="WP_145907675.1">
    <property type="nucleotide sequence ID" value="NZ_BAAAMZ010000007.1"/>
</dbReference>
<evidence type="ECO:0000313" key="2">
    <source>
        <dbReference type="EMBL" id="TWG01407.1"/>
    </source>
</evidence>
<dbReference type="Proteomes" id="UP000317940">
    <property type="component" value="Unassembled WGS sequence"/>
</dbReference>
<dbReference type="GO" id="GO:0003824">
    <property type="term" value="F:catalytic activity"/>
    <property type="evidence" value="ECO:0007669"/>
    <property type="project" value="InterPro"/>
</dbReference>
<accession>A0A561UPV5</accession>
<dbReference type="Pfam" id="PF00383">
    <property type="entry name" value="dCMP_cyt_deam_1"/>
    <property type="match status" value="1"/>
</dbReference>
<evidence type="ECO:0000259" key="1">
    <source>
        <dbReference type="PROSITE" id="PS51747"/>
    </source>
</evidence>
<keyword evidence="3" id="KW-1185">Reference proteome</keyword>
<dbReference type="Gene3D" id="3.40.140.10">
    <property type="entry name" value="Cytidine Deaminase, domain 2"/>
    <property type="match status" value="1"/>
</dbReference>
<feature type="domain" description="CMP/dCMP-type deaminase" evidence="1">
    <location>
        <begin position="26"/>
        <end position="146"/>
    </location>
</feature>
<dbReference type="SUPFAM" id="SSF53927">
    <property type="entry name" value="Cytidine deaminase-like"/>
    <property type="match status" value="1"/>
</dbReference>
<dbReference type="PROSITE" id="PS51747">
    <property type="entry name" value="CYT_DCMP_DEAMINASES_2"/>
    <property type="match status" value="1"/>
</dbReference>
<dbReference type="OrthoDB" id="9802676at2"/>
<organism evidence="2 3">
    <name type="scientific">Kitasatospora viridis</name>
    <dbReference type="NCBI Taxonomy" id="281105"/>
    <lineage>
        <taxon>Bacteria</taxon>
        <taxon>Bacillati</taxon>
        <taxon>Actinomycetota</taxon>
        <taxon>Actinomycetes</taxon>
        <taxon>Kitasatosporales</taxon>
        <taxon>Streptomycetaceae</taxon>
        <taxon>Kitasatospora</taxon>
    </lineage>
</organism>
<sequence>MDGAEFDRVGFDGAGSEGAGFDEAWAGAPAAVRRCLELAHQSLAGGGLAVGAVLVDGAGQVRAEGRNRAYDGPGGPDPLQGTPLAHAELNALAQVRTGCDLGRLTLWSTQQPCAMCRAAAEFTGVGAVRHLAPDPWALAAERGGPGPAGASDEWLVAANLLFLQSVLDSADAEHPTVRRNRELEPETSALLLPGRPPGAGAAELLRPLWPALGRAAAARRARLAAG</sequence>
<dbReference type="EMBL" id="VIWT01000001">
    <property type="protein sequence ID" value="TWG01407.1"/>
    <property type="molecule type" value="Genomic_DNA"/>
</dbReference>
<comment type="caution">
    <text evidence="2">The sequence shown here is derived from an EMBL/GenBank/DDBJ whole genome shotgun (WGS) entry which is preliminary data.</text>
</comment>
<evidence type="ECO:0000313" key="3">
    <source>
        <dbReference type="Proteomes" id="UP000317940"/>
    </source>
</evidence>
<proteinExistence type="predicted"/>
<dbReference type="AlphaFoldDB" id="A0A561UPV5"/>
<reference evidence="2 3" key="1">
    <citation type="submission" date="2019-06" db="EMBL/GenBank/DDBJ databases">
        <title>Sequencing the genomes of 1000 actinobacteria strains.</title>
        <authorList>
            <person name="Klenk H.-P."/>
        </authorList>
    </citation>
    <scope>NUCLEOTIDE SEQUENCE [LARGE SCALE GENOMIC DNA]</scope>
    <source>
        <strain evidence="2 3">DSM 44826</strain>
    </source>
</reference>
<dbReference type="InterPro" id="IPR016193">
    <property type="entry name" value="Cytidine_deaminase-like"/>
</dbReference>
<protein>
    <submittedName>
        <fullName evidence="2">tRNA(Arg) A34 adenosine deaminase TadA</fullName>
    </submittedName>
</protein>
<dbReference type="InterPro" id="IPR002125">
    <property type="entry name" value="CMP_dCMP_dom"/>
</dbReference>
<name>A0A561UPV5_9ACTN</name>
<gene>
    <name evidence="2" type="ORF">FHX73_115300</name>
</gene>